<name>A0A1P8F9K0_9CHLR</name>
<evidence type="ECO:0000256" key="1">
    <source>
        <dbReference type="SAM" id="Phobius"/>
    </source>
</evidence>
<evidence type="ECO:0000313" key="3">
    <source>
        <dbReference type="Proteomes" id="UP000185934"/>
    </source>
</evidence>
<keyword evidence="1" id="KW-0472">Membrane</keyword>
<organism evidence="2 3">
    <name type="scientific">Dehalogenimonas formicexedens</name>
    <dbReference type="NCBI Taxonomy" id="1839801"/>
    <lineage>
        <taxon>Bacteria</taxon>
        <taxon>Bacillati</taxon>
        <taxon>Chloroflexota</taxon>
        <taxon>Dehalococcoidia</taxon>
        <taxon>Dehalococcoidales</taxon>
        <taxon>Dehalococcoidaceae</taxon>
        <taxon>Dehalogenimonas</taxon>
    </lineage>
</organism>
<dbReference type="KEGG" id="dfo:Dform_01793"/>
<protein>
    <submittedName>
        <fullName evidence="2">Uncharacterized protein</fullName>
    </submittedName>
</protein>
<sequence length="174" mass="17983">MNKGKLVGTMFVVLIGLAAIIGTFLLASNNPVKDDGPFSDATDVLSGDAAAGAGREARDPLLNTEQGNMLVFFFTLGSLVAGGIIGKYWRQLFGGNNNSKHSSALLAFGILAVALAILVAAWEAFSGNPMLDPALGDVVLFIFALGGAIIGIFTGYLFQSHLAAKSPAEVRPVG</sequence>
<dbReference type="EMBL" id="CP018258">
    <property type="protein sequence ID" value="APV45112.1"/>
    <property type="molecule type" value="Genomic_DNA"/>
</dbReference>
<dbReference type="STRING" id="1839801.Dform_01793"/>
<gene>
    <name evidence="2" type="ORF">Dform_01793</name>
</gene>
<keyword evidence="1" id="KW-1133">Transmembrane helix</keyword>
<dbReference type="RefSeq" id="WP_076004695.1">
    <property type="nucleotide sequence ID" value="NZ_CP018258.1"/>
</dbReference>
<dbReference type="Proteomes" id="UP000185934">
    <property type="component" value="Chromosome"/>
</dbReference>
<reference evidence="3" key="1">
    <citation type="submission" date="2016-11" db="EMBL/GenBank/DDBJ databases">
        <title>Dehalogenimonas formicexedens sp. nov., a chlorinated alkane respiring bacterium isolated from contaminated groundwater.</title>
        <authorList>
            <person name="Key T.A."/>
            <person name="Bowman K.S."/>
            <person name="Lee I."/>
            <person name="Chun J."/>
            <person name="Albuquerque L."/>
            <person name="da Costa M.S."/>
            <person name="Rainey F.A."/>
            <person name="Moe W.M."/>
        </authorList>
    </citation>
    <scope>NUCLEOTIDE SEQUENCE [LARGE SCALE GENOMIC DNA]</scope>
    <source>
        <strain evidence="3">NSZ-14</strain>
    </source>
</reference>
<keyword evidence="3" id="KW-1185">Reference proteome</keyword>
<proteinExistence type="predicted"/>
<evidence type="ECO:0000313" key="2">
    <source>
        <dbReference type="EMBL" id="APV45112.1"/>
    </source>
</evidence>
<accession>A0A1P8F9K0</accession>
<feature type="transmembrane region" description="Helical" evidence="1">
    <location>
        <begin position="7"/>
        <end position="27"/>
    </location>
</feature>
<dbReference type="AlphaFoldDB" id="A0A1P8F9K0"/>
<feature type="transmembrane region" description="Helical" evidence="1">
    <location>
        <begin position="69"/>
        <end position="89"/>
    </location>
</feature>
<feature type="transmembrane region" description="Helical" evidence="1">
    <location>
        <begin position="101"/>
        <end position="122"/>
    </location>
</feature>
<keyword evidence="1" id="KW-0812">Transmembrane</keyword>
<feature type="transmembrane region" description="Helical" evidence="1">
    <location>
        <begin position="134"/>
        <end position="158"/>
    </location>
</feature>